<dbReference type="AlphaFoldDB" id="A0AAV2MQL7"/>
<reference evidence="1 2" key="1">
    <citation type="submission" date="2024-04" db="EMBL/GenBank/DDBJ databases">
        <authorList>
            <person name="Waldvogel A.-M."/>
            <person name="Schoenle A."/>
        </authorList>
    </citation>
    <scope>NUCLEOTIDE SEQUENCE [LARGE SCALE GENOMIC DNA]</scope>
</reference>
<gene>
    <name evidence="1" type="ORF">KC01_LOCUS41675</name>
</gene>
<dbReference type="EMBL" id="OZ035831">
    <property type="protein sequence ID" value="CAL1615794.1"/>
    <property type="molecule type" value="Genomic_DNA"/>
</dbReference>
<proteinExistence type="predicted"/>
<name>A0AAV2MQL7_KNICA</name>
<accession>A0AAV2MQL7</accession>
<organism evidence="1 2">
    <name type="scientific">Knipowitschia caucasica</name>
    <name type="common">Caucasian dwarf goby</name>
    <name type="synonym">Pomatoschistus caucasicus</name>
    <dbReference type="NCBI Taxonomy" id="637954"/>
    <lineage>
        <taxon>Eukaryota</taxon>
        <taxon>Metazoa</taxon>
        <taxon>Chordata</taxon>
        <taxon>Craniata</taxon>
        <taxon>Vertebrata</taxon>
        <taxon>Euteleostomi</taxon>
        <taxon>Actinopterygii</taxon>
        <taxon>Neopterygii</taxon>
        <taxon>Teleostei</taxon>
        <taxon>Neoteleostei</taxon>
        <taxon>Acanthomorphata</taxon>
        <taxon>Gobiaria</taxon>
        <taxon>Gobiiformes</taxon>
        <taxon>Gobioidei</taxon>
        <taxon>Gobiidae</taxon>
        <taxon>Gobiinae</taxon>
        <taxon>Knipowitschia</taxon>
    </lineage>
</organism>
<evidence type="ECO:0000313" key="1">
    <source>
        <dbReference type="EMBL" id="CAL1615794.1"/>
    </source>
</evidence>
<keyword evidence="2" id="KW-1185">Reference proteome</keyword>
<sequence>MLMNRPLIAELHTVNYSRALMSRDTARPRLVLIQTSPLLLMSSFHCTTVNKTSTRNIFITTASSSPSGLFQILNGVSEETVGPVWSWLHRFMADVTLVLQSSAPSEWSICREVHLRNIHDLSTEHLSTTADTTSL</sequence>
<protein>
    <submittedName>
        <fullName evidence="1">Uncharacterized protein</fullName>
    </submittedName>
</protein>
<evidence type="ECO:0000313" key="2">
    <source>
        <dbReference type="Proteomes" id="UP001497482"/>
    </source>
</evidence>
<dbReference type="Proteomes" id="UP001497482">
    <property type="component" value="Chromosome 9"/>
</dbReference>